<dbReference type="InterPro" id="IPR051393">
    <property type="entry name" value="ABC_transporter_permease"/>
</dbReference>
<evidence type="ECO:0000313" key="10">
    <source>
        <dbReference type="Proteomes" id="UP000886860"/>
    </source>
</evidence>
<sequence>MVQQKKRGIDKTALAFIAPALILYVLFIIVPTVSSVYYSFTSWDGISPDVKFIGLANYKEIFTSARFGNALKNTIILTIFISVLENAFALALAVLVDNIRWGKNFFRSAFYIPVLISGIVSGFIWKIMYNYNFGAINSILTQIGLGDFRQDWLGNTSLTLIMIGVVLVWKGAGYYMIIYLASLQSVSTDVIEAAEIDGASPWQRFRMITIPLISGAFTINFTLSLINGLKVFDQINVMTDGGPGFTSETLVYLLYKVGFTEGRQGFGTAVGIMLLFIIIILNTIQQKFLRSREVQL</sequence>
<evidence type="ECO:0000256" key="5">
    <source>
        <dbReference type="ARBA" id="ARBA00022989"/>
    </source>
</evidence>
<evidence type="ECO:0000256" key="2">
    <source>
        <dbReference type="ARBA" id="ARBA00022448"/>
    </source>
</evidence>
<dbReference type="GO" id="GO:0055085">
    <property type="term" value="P:transmembrane transport"/>
    <property type="evidence" value="ECO:0007669"/>
    <property type="project" value="InterPro"/>
</dbReference>
<dbReference type="AlphaFoldDB" id="A0A9D1GKI4"/>
<reference evidence="9" key="2">
    <citation type="journal article" date="2021" name="PeerJ">
        <title>Extensive microbial diversity within the chicken gut microbiome revealed by metagenomics and culture.</title>
        <authorList>
            <person name="Gilroy R."/>
            <person name="Ravi A."/>
            <person name="Getino M."/>
            <person name="Pursley I."/>
            <person name="Horton D.L."/>
            <person name="Alikhan N.F."/>
            <person name="Baker D."/>
            <person name="Gharbi K."/>
            <person name="Hall N."/>
            <person name="Watson M."/>
            <person name="Adriaenssens E.M."/>
            <person name="Foster-Nyarko E."/>
            <person name="Jarju S."/>
            <person name="Secka A."/>
            <person name="Antonio M."/>
            <person name="Oren A."/>
            <person name="Chaudhuri R.R."/>
            <person name="La Ragione R."/>
            <person name="Hildebrand F."/>
            <person name="Pallen M.J."/>
        </authorList>
    </citation>
    <scope>NUCLEOTIDE SEQUENCE</scope>
    <source>
        <strain evidence="9">CHK123-3438</strain>
    </source>
</reference>
<dbReference type="GO" id="GO:0005886">
    <property type="term" value="C:plasma membrane"/>
    <property type="evidence" value="ECO:0007669"/>
    <property type="project" value="UniProtKB-SubCell"/>
</dbReference>
<evidence type="ECO:0000256" key="6">
    <source>
        <dbReference type="ARBA" id="ARBA00023136"/>
    </source>
</evidence>
<feature type="transmembrane region" description="Helical" evidence="7">
    <location>
        <begin position="208"/>
        <end position="229"/>
    </location>
</feature>
<keyword evidence="3" id="KW-1003">Cell membrane</keyword>
<organism evidence="9 10">
    <name type="scientific">Candidatus Caccovicinus merdipullorum</name>
    <dbReference type="NCBI Taxonomy" id="2840724"/>
    <lineage>
        <taxon>Bacteria</taxon>
        <taxon>Bacillati</taxon>
        <taxon>Bacillota</taxon>
        <taxon>Clostridia</taxon>
        <taxon>Eubacteriales</taxon>
        <taxon>Candidatus Caccovicinus</taxon>
    </lineage>
</organism>
<dbReference type="Gene3D" id="1.10.3720.10">
    <property type="entry name" value="MetI-like"/>
    <property type="match status" value="1"/>
</dbReference>
<dbReference type="InterPro" id="IPR035906">
    <property type="entry name" value="MetI-like_sf"/>
</dbReference>
<feature type="domain" description="ABC transmembrane type-1" evidence="8">
    <location>
        <begin position="71"/>
        <end position="285"/>
    </location>
</feature>
<gene>
    <name evidence="9" type="ORF">IAB60_06815</name>
</gene>
<dbReference type="InterPro" id="IPR000515">
    <property type="entry name" value="MetI-like"/>
</dbReference>
<keyword evidence="4 7" id="KW-0812">Transmembrane</keyword>
<dbReference type="EMBL" id="DVKS01000117">
    <property type="protein sequence ID" value="HIT41794.1"/>
    <property type="molecule type" value="Genomic_DNA"/>
</dbReference>
<feature type="transmembrane region" description="Helical" evidence="7">
    <location>
        <begin position="12"/>
        <end position="38"/>
    </location>
</feature>
<reference evidence="9" key="1">
    <citation type="submission" date="2020-10" db="EMBL/GenBank/DDBJ databases">
        <authorList>
            <person name="Gilroy R."/>
        </authorList>
    </citation>
    <scope>NUCLEOTIDE SEQUENCE</scope>
    <source>
        <strain evidence="9">CHK123-3438</strain>
    </source>
</reference>
<protein>
    <submittedName>
        <fullName evidence="9">Sugar ABC transporter permease</fullName>
    </submittedName>
</protein>
<keyword evidence="2 7" id="KW-0813">Transport</keyword>
<feature type="transmembrane region" description="Helical" evidence="7">
    <location>
        <begin position="158"/>
        <end position="181"/>
    </location>
</feature>
<evidence type="ECO:0000256" key="4">
    <source>
        <dbReference type="ARBA" id="ARBA00022692"/>
    </source>
</evidence>
<proteinExistence type="inferred from homology"/>
<feature type="transmembrane region" description="Helical" evidence="7">
    <location>
        <begin position="108"/>
        <end position="128"/>
    </location>
</feature>
<dbReference type="Proteomes" id="UP000886860">
    <property type="component" value="Unassembled WGS sequence"/>
</dbReference>
<dbReference type="CDD" id="cd06261">
    <property type="entry name" value="TM_PBP2"/>
    <property type="match status" value="1"/>
</dbReference>
<name>A0A9D1GKI4_9FIRM</name>
<keyword evidence="5 7" id="KW-1133">Transmembrane helix</keyword>
<dbReference type="PANTHER" id="PTHR30193:SF37">
    <property type="entry name" value="INNER MEMBRANE ABC TRANSPORTER PERMEASE PROTEIN YCJO"/>
    <property type="match status" value="1"/>
</dbReference>
<evidence type="ECO:0000256" key="3">
    <source>
        <dbReference type="ARBA" id="ARBA00022475"/>
    </source>
</evidence>
<dbReference type="PANTHER" id="PTHR30193">
    <property type="entry name" value="ABC TRANSPORTER PERMEASE PROTEIN"/>
    <property type="match status" value="1"/>
</dbReference>
<comment type="caution">
    <text evidence="9">The sequence shown here is derived from an EMBL/GenBank/DDBJ whole genome shotgun (WGS) entry which is preliminary data.</text>
</comment>
<dbReference type="Pfam" id="PF00528">
    <property type="entry name" value="BPD_transp_1"/>
    <property type="match status" value="1"/>
</dbReference>
<dbReference type="SUPFAM" id="SSF161098">
    <property type="entry name" value="MetI-like"/>
    <property type="match status" value="1"/>
</dbReference>
<accession>A0A9D1GKI4</accession>
<comment type="subcellular location">
    <subcellularLocation>
        <location evidence="1 7">Cell membrane</location>
        <topology evidence="1 7">Multi-pass membrane protein</topology>
    </subcellularLocation>
</comment>
<evidence type="ECO:0000313" key="9">
    <source>
        <dbReference type="EMBL" id="HIT41794.1"/>
    </source>
</evidence>
<feature type="transmembrane region" description="Helical" evidence="7">
    <location>
        <begin position="75"/>
        <end position="96"/>
    </location>
</feature>
<feature type="transmembrane region" description="Helical" evidence="7">
    <location>
        <begin position="265"/>
        <end position="284"/>
    </location>
</feature>
<evidence type="ECO:0000256" key="1">
    <source>
        <dbReference type="ARBA" id="ARBA00004651"/>
    </source>
</evidence>
<comment type="similarity">
    <text evidence="7">Belongs to the binding-protein-dependent transport system permease family.</text>
</comment>
<evidence type="ECO:0000256" key="7">
    <source>
        <dbReference type="RuleBase" id="RU363032"/>
    </source>
</evidence>
<keyword evidence="6 7" id="KW-0472">Membrane</keyword>
<evidence type="ECO:0000259" key="8">
    <source>
        <dbReference type="PROSITE" id="PS50928"/>
    </source>
</evidence>
<dbReference type="PROSITE" id="PS50928">
    <property type="entry name" value="ABC_TM1"/>
    <property type="match status" value="1"/>
</dbReference>